<sequence length="790" mass="88932">MVEQFCQKNFQSEECITILDLHNTRQCPGEDLMGYVKRFRDLALDCYGGHAESFLVEICINIIFPKYCTVLENIGINQFARLFDAAKRTAIFVKAISNGKSTAKSTEKKTVAHTLTVSIRCLEKKSAAKDKDKKREIARRRATEAIFSIVSEAGGECLNADAHASRAYLESSNVATFTDEDMECELVDTGSSFNLIPLSTIIATRIPQRRLVKSPLSIVGSGNSSEHALGYIQLELKVDVIQSQTTFYVIDAEVSYHILLGRPCLHQHKIVPSTYHQCVKGRLNGRVFRISANPLPFDQIETHFVEISFYDELAPSGEAMVSRLGGIVLPAWNDIKDNLDLDLQSVLEQKRQKKEAAKIVQARPKCTRTVLPDGAALTFATSIRHAPTMNSLSPNMDVLMDNTTGCEMYSLMDGSSGYNQISMCPNDVEKTAFRTYTGNFDYVVMPFGLKNVGATYQRVMVAIFHDFIHIYIEIYIDDIVVKSKTRLGCFDVLRTVFDRCCLCKLKMNLAKCAFDVSARKFLGLFIPSLAEILSAFSLLLKKGATFVWMAEQQHAFSHLQDLMLRLLIISVPIQGIPLKVYLSTSNKAMSALVAQDEQEGKEQPIYYVSRNLKGTKSRKLRKNGHYTSMCTNNTTDYEAYVNGLAMAKKAGVQHLKIIGNSGLILGQVQGECGEHQGWRKLYEQLLAYGYYWPNMKQDAVDFVRRCHTCHVHASLIHSHPNLLQHMKTPWPFHTWGLDLIGPIHPSSEGYIWILVVIGYWWSLNISPNGWRLSLFAMLQVQRCQTLSRST</sequence>
<accession>A0AAV5I4U2</accession>
<feature type="domain" description="Reverse transcriptase/retrotransposon-derived protein RNase H-like" evidence="2">
    <location>
        <begin position="548"/>
        <end position="618"/>
    </location>
</feature>
<dbReference type="InterPro" id="IPR041588">
    <property type="entry name" value="Integrase_H2C2"/>
</dbReference>
<proteinExistence type="predicted"/>
<dbReference type="AlphaFoldDB" id="A0AAV5I4U2"/>
<dbReference type="Pfam" id="PF17919">
    <property type="entry name" value="RT_RNaseH_2"/>
    <property type="match status" value="1"/>
</dbReference>
<name>A0AAV5I4U2_9ROSI</name>
<dbReference type="CDD" id="cd01647">
    <property type="entry name" value="RT_LTR"/>
    <property type="match status" value="1"/>
</dbReference>
<dbReference type="Pfam" id="PF00078">
    <property type="entry name" value="RVT_1"/>
    <property type="match status" value="1"/>
</dbReference>
<dbReference type="EMBL" id="BPVZ01000009">
    <property type="protein sequence ID" value="GKU96143.1"/>
    <property type="molecule type" value="Genomic_DNA"/>
</dbReference>
<dbReference type="Gene3D" id="2.40.70.10">
    <property type="entry name" value="Acid Proteases"/>
    <property type="match status" value="1"/>
</dbReference>
<reference evidence="4 5" key="1">
    <citation type="journal article" date="2021" name="Commun. Biol.">
        <title>The genome of Shorea leprosula (Dipterocarpaceae) highlights the ecological relevance of drought in aseasonal tropical rainforests.</title>
        <authorList>
            <person name="Ng K.K.S."/>
            <person name="Kobayashi M.J."/>
            <person name="Fawcett J.A."/>
            <person name="Hatakeyama M."/>
            <person name="Paape T."/>
            <person name="Ng C.H."/>
            <person name="Ang C.C."/>
            <person name="Tnah L.H."/>
            <person name="Lee C.T."/>
            <person name="Nishiyama T."/>
            <person name="Sese J."/>
            <person name="O'Brien M.J."/>
            <person name="Copetti D."/>
            <person name="Mohd Noor M.I."/>
            <person name="Ong R.C."/>
            <person name="Putra M."/>
            <person name="Sireger I.Z."/>
            <person name="Indrioko S."/>
            <person name="Kosugi Y."/>
            <person name="Izuno A."/>
            <person name="Isagi Y."/>
            <person name="Lee S.L."/>
            <person name="Shimizu K.K."/>
        </authorList>
    </citation>
    <scope>NUCLEOTIDE SEQUENCE [LARGE SCALE GENOMIC DNA]</scope>
    <source>
        <strain evidence="4">214</strain>
    </source>
</reference>
<dbReference type="SUPFAM" id="SSF56672">
    <property type="entry name" value="DNA/RNA polymerases"/>
    <property type="match status" value="1"/>
</dbReference>
<dbReference type="Proteomes" id="UP001054252">
    <property type="component" value="Unassembled WGS sequence"/>
</dbReference>
<dbReference type="Pfam" id="PF17921">
    <property type="entry name" value="Integrase_H2C2"/>
    <property type="match status" value="1"/>
</dbReference>
<dbReference type="InterPro" id="IPR000477">
    <property type="entry name" value="RT_dom"/>
</dbReference>
<evidence type="ECO:0000259" key="2">
    <source>
        <dbReference type="Pfam" id="PF17919"/>
    </source>
</evidence>
<evidence type="ECO:0008006" key="6">
    <source>
        <dbReference type="Google" id="ProtNLM"/>
    </source>
</evidence>
<evidence type="ECO:0000313" key="4">
    <source>
        <dbReference type="EMBL" id="GKU96143.1"/>
    </source>
</evidence>
<dbReference type="PANTHER" id="PTHR24559:SF439">
    <property type="entry name" value="RETROTRANSPOSON, UNCLASSIFIED-LIKE PROTEIN"/>
    <property type="match status" value="1"/>
</dbReference>
<dbReference type="InterPro" id="IPR043502">
    <property type="entry name" value="DNA/RNA_pol_sf"/>
</dbReference>
<dbReference type="InterPro" id="IPR021109">
    <property type="entry name" value="Peptidase_aspartic_dom_sf"/>
</dbReference>
<gene>
    <name evidence="4" type="ORF">SLEP1_g9414</name>
</gene>
<dbReference type="Gene3D" id="3.30.70.270">
    <property type="match status" value="1"/>
</dbReference>
<keyword evidence="5" id="KW-1185">Reference proteome</keyword>
<comment type="caution">
    <text evidence="4">The sequence shown here is derived from an EMBL/GenBank/DDBJ whole genome shotgun (WGS) entry which is preliminary data.</text>
</comment>
<evidence type="ECO:0000259" key="1">
    <source>
        <dbReference type="Pfam" id="PF00078"/>
    </source>
</evidence>
<feature type="domain" description="Reverse transcriptase" evidence="1">
    <location>
        <begin position="389"/>
        <end position="524"/>
    </location>
</feature>
<dbReference type="SUPFAM" id="SSF50630">
    <property type="entry name" value="Acid proteases"/>
    <property type="match status" value="1"/>
</dbReference>
<dbReference type="PANTHER" id="PTHR24559">
    <property type="entry name" value="TRANSPOSON TY3-I GAG-POL POLYPROTEIN"/>
    <property type="match status" value="1"/>
</dbReference>
<dbReference type="InterPro" id="IPR041577">
    <property type="entry name" value="RT_RNaseH_2"/>
</dbReference>
<organism evidence="4 5">
    <name type="scientific">Rubroshorea leprosula</name>
    <dbReference type="NCBI Taxonomy" id="152421"/>
    <lineage>
        <taxon>Eukaryota</taxon>
        <taxon>Viridiplantae</taxon>
        <taxon>Streptophyta</taxon>
        <taxon>Embryophyta</taxon>
        <taxon>Tracheophyta</taxon>
        <taxon>Spermatophyta</taxon>
        <taxon>Magnoliopsida</taxon>
        <taxon>eudicotyledons</taxon>
        <taxon>Gunneridae</taxon>
        <taxon>Pentapetalae</taxon>
        <taxon>rosids</taxon>
        <taxon>malvids</taxon>
        <taxon>Malvales</taxon>
        <taxon>Dipterocarpaceae</taxon>
        <taxon>Rubroshorea</taxon>
    </lineage>
</organism>
<dbReference type="Gene3D" id="1.10.340.70">
    <property type="match status" value="1"/>
</dbReference>
<dbReference type="InterPro" id="IPR053134">
    <property type="entry name" value="RNA-dir_DNA_polymerase"/>
</dbReference>
<evidence type="ECO:0000313" key="5">
    <source>
        <dbReference type="Proteomes" id="UP001054252"/>
    </source>
</evidence>
<protein>
    <recommendedName>
        <fullName evidence="6">Reverse transcriptase</fullName>
    </recommendedName>
</protein>
<dbReference type="Gene3D" id="3.10.10.10">
    <property type="entry name" value="HIV Type 1 Reverse Transcriptase, subunit A, domain 1"/>
    <property type="match status" value="1"/>
</dbReference>
<feature type="domain" description="Integrase zinc-binding" evidence="3">
    <location>
        <begin position="673"/>
        <end position="711"/>
    </location>
</feature>
<dbReference type="InterPro" id="IPR043128">
    <property type="entry name" value="Rev_trsase/Diguanyl_cyclase"/>
</dbReference>
<dbReference type="CDD" id="cd00303">
    <property type="entry name" value="retropepsin_like"/>
    <property type="match status" value="1"/>
</dbReference>
<evidence type="ECO:0000259" key="3">
    <source>
        <dbReference type="Pfam" id="PF17921"/>
    </source>
</evidence>